<accession>A0A2P5YGI3</accession>
<feature type="region of interest" description="Disordered" evidence="1">
    <location>
        <begin position="1"/>
        <end position="24"/>
    </location>
</feature>
<organism evidence="2 3">
    <name type="scientific">Gossypium barbadense</name>
    <name type="common">Sea Island cotton</name>
    <name type="synonym">Hibiscus barbadensis</name>
    <dbReference type="NCBI Taxonomy" id="3634"/>
    <lineage>
        <taxon>Eukaryota</taxon>
        <taxon>Viridiplantae</taxon>
        <taxon>Streptophyta</taxon>
        <taxon>Embryophyta</taxon>
        <taxon>Tracheophyta</taxon>
        <taxon>Spermatophyta</taxon>
        <taxon>Magnoliopsida</taxon>
        <taxon>eudicotyledons</taxon>
        <taxon>Gunneridae</taxon>
        <taxon>Pentapetalae</taxon>
        <taxon>rosids</taxon>
        <taxon>malvids</taxon>
        <taxon>Malvales</taxon>
        <taxon>Malvaceae</taxon>
        <taxon>Malvoideae</taxon>
        <taxon>Gossypium</taxon>
    </lineage>
</organism>
<reference evidence="2 3" key="1">
    <citation type="submission" date="2015-01" db="EMBL/GenBank/DDBJ databases">
        <title>Genome of allotetraploid Gossypium barbadense reveals genomic plasticity and fiber elongation in cotton evolution.</title>
        <authorList>
            <person name="Chen X."/>
            <person name="Liu X."/>
            <person name="Zhao B."/>
            <person name="Zheng H."/>
            <person name="Hu Y."/>
            <person name="Lu G."/>
            <person name="Yang C."/>
            <person name="Chen J."/>
            <person name="Shan C."/>
            <person name="Zhang L."/>
            <person name="Zhou Y."/>
            <person name="Wang L."/>
            <person name="Guo W."/>
            <person name="Bai Y."/>
            <person name="Ruan J."/>
            <person name="Shangguan X."/>
            <person name="Mao Y."/>
            <person name="Jiang J."/>
            <person name="Zhu Y."/>
            <person name="Lei J."/>
            <person name="Kang H."/>
            <person name="Chen S."/>
            <person name="He X."/>
            <person name="Wang R."/>
            <person name="Wang Y."/>
            <person name="Chen J."/>
            <person name="Wang L."/>
            <person name="Yu S."/>
            <person name="Wang B."/>
            <person name="Wei J."/>
            <person name="Song S."/>
            <person name="Lu X."/>
            <person name="Gao Z."/>
            <person name="Gu W."/>
            <person name="Deng X."/>
            <person name="Ma D."/>
            <person name="Wang S."/>
            <person name="Liang W."/>
            <person name="Fang L."/>
            <person name="Cai C."/>
            <person name="Zhu X."/>
            <person name="Zhou B."/>
            <person name="Zhang Y."/>
            <person name="Chen Z."/>
            <person name="Xu S."/>
            <person name="Zhu R."/>
            <person name="Wang S."/>
            <person name="Zhang T."/>
            <person name="Zhao G."/>
        </authorList>
    </citation>
    <scope>NUCLEOTIDE SEQUENCE [LARGE SCALE GENOMIC DNA]</scope>
    <source>
        <strain evidence="3">cv. Xinhai21</strain>
        <tissue evidence="2">Leaf</tissue>
    </source>
</reference>
<proteinExistence type="predicted"/>
<evidence type="ECO:0000256" key="1">
    <source>
        <dbReference type="SAM" id="MobiDB-lite"/>
    </source>
</evidence>
<evidence type="ECO:0000313" key="2">
    <source>
        <dbReference type="EMBL" id="PPS14688.1"/>
    </source>
</evidence>
<dbReference type="EMBL" id="KZ663232">
    <property type="protein sequence ID" value="PPS14688.1"/>
    <property type="molecule type" value="Genomic_DNA"/>
</dbReference>
<protein>
    <submittedName>
        <fullName evidence="2">Uncharacterized protein</fullName>
    </submittedName>
</protein>
<sequence>MGPKTSGFGIHSITGPNRFHRPKSGAVRRAVGGRHLALSGTHTLTPPFDALLVGSTTIIQVWYKTGIEYRQEGGATLVGGTNHASLTGYTGACGMSRPSAAQMQC</sequence>
<dbReference type="AlphaFoldDB" id="A0A2P5YGI3"/>
<dbReference type="Proteomes" id="UP000239757">
    <property type="component" value="Unassembled WGS sequence"/>
</dbReference>
<name>A0A2P5YGI3_GOSBA</name>
<evidence type="ECO:0000313" key="3">
    <source>
        <dbReference type="Proteomes" id="UP000239757"/>
    </source>
</evidence>
<gene>
    <name evidence="2" type="ORF">GOBAR_AA05895</name>
</gene>